<sequence>SDDCKSIHVEVNDGNSKQFYCGHYDALKAISSGNTLTVKLQGDGKAQATFSCFVKSTKAPSAEEVTVKVNKLYKFGSKDEAVPFFDQVWHFTAEEDYRVDLECYTNLEEINSCYAEVLTVDIGDGPQEFCGTKKIGLFSKGNKATVRLELGTVGDGKVYCIAQAVGKNPKAGGK</sequence>
<evidence type="ECO:0000313" key="1">
    <source>
        <dbReference type="EnsemblMetazoa" id="RPRC011315-PA"/>
    </source>
</evidence>
<proteinExistence type="predicted"/>
<dbReference type="InParanoid" id="T1I4U6"/>
<accession>T1I4U6</accession>
<protein>
    <submittedName>
        <fullName evidence="1">Uncharacterized protein</fullName>
    </submittedName>
</protein>
<dbReference type="Proteomes" id="UP000015103">
    <property type="component" value="Unassembled WGS sequence"/>
</dbReference>
<dbReference type="HOGENOM" id="CLU_1543911_0_0_1"/>
<organism evidence="1 2">
    <name type="scientific">Rhodnius prolixus</name>
    <name type="common">Triatomid bug</name>
    <dbReference type="NCBI Taxonomy" id="13249"/>
    <lineage>
        <taxon>Eukaryota</taxon>
        <taxon>Metazoa</taxon>
        <taxon>Ecdysozoa</taxon>
        <taxon>Arthropoda</taxon>
        <taxon>Hexapoda</taxon>
        <taxon>Insecta</taxon>
        <taxon>Pterygota</taxon>
        <taxon>Neoptera</taxon>
        <taxon>Paraneoptera</taxon>
        <taxon>Hemiptera</taxon>
        <taxon>Heteroptera</taxon>
        <taxon>Panheteroptera</taxon>
        <taxon>Cimicomorpha</taxon>
        <taxon>Reduviidae</taxon>
        <taxon>Triatominae</taxon>
        <taxon>Rhodnius</taxon>
    </lineage>
</organism>
<dbReference type="EnsemblMetazoa" id="RPRC011315-RA">
    <property type="protein sequence ID" value="RPRC011315-PA"/>
    <property type="gene ID" value="RPRC011315"/>
</dbReference>
<name>T1I4U6_RHOPR</name>
<evidence type="ECO:0000313" key="2">
    <source>
        <dbReference type="Proteomes" id="UP000015103"/>
    </source>
</evidence>
<reference evidence="1" key="1">
    <citation type="submission" date="2015-05" db="UniProtKB">
        <authorList>
            <consortium name="EnsemblMetazoa"/>
        </authorList>
    </citation>
    <scope>IDENTIFICATION</scope>
</reference>
<dbReference type="AlphaFoldDB" id="T1I4U6"/>
<keyword evidence="2" id="KW-1185">Reference proteome</keyword>
<dbReference type="VEuPathDB" id="VectorBase:RPRC011315"/>
<dbReference type="EMBL" id="ACPB03026073">
    <property type="status" value="NOT_ANNOTATED_CDS"/>
    <property type="molecule type" value="Genomic_DNA"/>
</dbReference>